<evidence type="ECO:0008006" key="3">
    <source>
        <dbReference type="Google" id="ProtNLM"/>
    </source>
</evidence>
<dbReference type="PANTHER" id="PTHR37694">
    <property type="entry name" value="SLR8022 PROTEIN"/>
    <property type="match status" value="1"/>
</dbReference>
<dbReference type="Gene3D" id="2.60.120.10">
    <property type="entry name" value="Jelly Rolls"/>
    <property type="match status" value="1"/>
</dbReference>
<dbReference type="CDD" id="cd02230">
    <property type="entry name" value="cupin_HP0902-like"/>
    <property type="match status" value="1"/>
</dbReference>
<gene>
    <name evidence="1" type="ORF">C8N47_1085</name>
</gene>
<protein>
    <recommendedName>
        <fullName evidence="3">Cupin</fullName>
    </recommendedName>
</protein>
<dbReference type="InterPro" id="IPR014710">
    <property type="entry name" value="RmlC-like_jellyroll"/>
</dbReference>
<organism evidence="1 2">
    <name type="scientific">Mangrovibacterium marinum</name>
    <dbReference type="NCBI Taxonomy" id="1639118"/>
    <lineage>
        <taxon>Bacteria</taxon>
        <taxon>Pseudomonadati</taxon>
        <taxon>Bacteroidota</taxon>
        <taxon>Bacteroidia</taxon>
        <taxon>Marinilabiliales</taxon>
        <taxon>Prolixibacteraceae</taxon>
        <taxon>Mangrovibacterium</taxon>
    </lineage>
</organism>
<comment type="caution">
    <text evidence="1">The sequence shown here is derived from an EMBL/GenBank/DDBJ whole genome shotgun (WGS) entry which is preliminary data.</text>
</comment>
<proteinExistence type="predicted"/>
<dbReference type="Proteomes" id="UP000243525">
    <property type="component" value="Unassembled WGS sequence"/>
</dbReference>
<dbReference type="SUPFAM" id="SSF51182">
    <property type="entry name" value="RmlC-like cupins"/>
    <property type="match status" value="1"/>
</dbReference>
<evidence type="ECO:0000313" key="2">
    <source>
        <dbReference type="Proteomes" id="UP000243525"/>
    </source>
</evidence>
<name>A0A2T5C1A6_9BACT</name>
<dbReference type="EMBL" id="QAAD01000008">
    <property type="protein sequence ID" value="PTN08449.1"/>
    <property type="molecule type" value="Genomic_DNA"/>
</dbReference>
<accession>A0A2T5C1A6</accession>
<dbReference type="RefSeq" id="WP_211316090.1">
    <property type="nucleotide sequence ID" value="NZ_QAAD01000008.1"/>
</dbReference>
<dbReference type="PANTHER" id="PTHR37694:SF1">
    <property type="entry name" value="SLR8022 PROTEIN"/>
    <property type="match status" value="1"/>
</dbReference>
<dbReference type="InterPro" id="IPR011051">
    <property type="entry name" value="RmlC_Cupin_sf"/>
</dbReference>
<reference evidence="1 2" key="1">
    <citation type="submission" date="2018-04" db="EMBL/GenBank/DDBJ databases">
        <title>Genomic Encyclopedia of Archaeal and Bacterial Type Strains, Phase II (KMG-II): from individual species to whole genera.</title>
        <authorList>
            <person name="Goeker M."/>
        </authorList>
    </citation>
    <scope>NUCLEOTIDE SEQUENCE [LARGE SCALE GENOMIC DNA]</scope>
    <source>
        <strain evidence="1 2">DSM 28823</strain>
    </source>
</reference>
<evidence type="ECO:0000313" key="1">
    <source>
        <dbReference type="EMBL" id="PTN08449.1"/>
    </source>
</evidence>
<sequence>MNDEIEKSRVQVLIELVEYAPHSVVSKTIIRKTTGNVTVIAIDTEEKLIEKISPFDTFIQIIDGSAEVVIEQKKSRLEAGDAIVVPAHTAHFITAKTRFKMIATIIKSGYEESTTAI</sequence>
<dbReference type="AlphaFoldDB" id="A0A2T5C1A6"/>
<keyword evidence="2" id="KW-1185">Reference proteome</keyword>